<dbReference type="CDD" id="cd09274">
    <property type="entry name" value="RNase_HI_RT_Ty3"/>
    <property type="match status" value="1"/>
</dbReference>
<dbReference type="SUPFAM" id="SSF56672">
    <property type="entry name" value="DNA/RNA polymerases"/>
    <property type="match status" value="1"/>
</dbReference>
<evidence type="ECO:0000256" key="3">
    <source>
        <dbReference type="ARBA" id="ARBA00022722"/>
    </source>
</evidence>
<evidence type="ECO:0000256" key="2">
    <source>
        <dbReference type="ARBA" id="ARBA00022695"/>
    </source>
</evidence>
<keyword evidence="2" id="KW-0548">Nucleotidyltransferase</keyword>
<dbReference type="Proteomes" id="UP000230750">
    <property type="component" value="Unassembled WGS sequence"/>
</dbReference>
<dbReference type="InterPro" id="IPR043502">
    <property type="entry name" value="DNA/RNA_pol_sf"/>
</dbReference>
<proteinExistence type="predicted"/>
<evidence type="ECO:0000256" key="1">
    <source>
        <dbReference type="ARBA" id="ARBA00022679"/>
    </source>
</evidence>
<reference evidence="9 10" key="1">
    <citation type="journal article" date="2017" name="PLoS Biol.">
        <title>The sea cucumber genome provides insights into morphological evolution and visceral regeneration.</title>
        <authorList>
            <person name="Zhang X."/>
            <person name="Sun L."/>
            <person name="Yuan J."/>
            <person name="Sun Y."/>
            <person name="Gao Y."/>
            <person name="Zhang L."/>
            <person name="Li S."/>
            <person name="Dai H."/>
            <person name="Hamel J.F."/>
            <person name="Liu C."/>
            <person name="Yu Y."/>
            <person name="Liu S."/>
            <person name="Lin W."/>
            <person name="Guo K."/>
            <person name="Jin S."/>
            <person name="Xu P."/>
            <person name="Storey K.B."/>
            <person name="Huan P."/>
            <person name="Zhang T."/>
            <person name="Zhou Y."/>
            <person name="Zhang J."/>
            <person name="Lin C."/>
            <person name="Li X."/>
            <person name="Xing L."/>
            <person name="Huo D."/>
            <person name="Sun M."/>
            <person name="Wang L."/>
            <person name="Mercier A."/>
            <person name="Li F."/>
            <person name="Yang H."/>
            <person name="Xiang J."/>
        </authorList>
    </citation>
    <scope>NUCLEOTIDE SEQUENCE [LARGE SCALE GENOMIC DNA]</scope>
    <source>
        <strain evidence="9">Shaxun</strain>
        <tissue evidence="9">Muscle</tissue>
    </source>
</reference>
<evidence type="ECO:0000313" key="9">
    <source>
        <dbReference type="EMBL" id="PIK54057.1"/>
    </source>
</evidence>
<gene>
    <name evidence="9" type="ORF">BSL78_09038</name>
</gene>
<feature type="domain" description="Integrase catalytic" evidence="7">
    <location>
        <begin position="413"/>
        <end position="574"/>
    </location>
</feature>
<dbReference type="AlphaFoldDB" id="A0A2G8L1C6"/>
<dbReference type="OrthoDB" id="5973910at2759"/>
<dbReference type="PROSITE" id="PS51145">
    <property type="entry name" value="ZU5"/>
    <property type="match status" value="1"/>
</dbReference>
<dbReference type="SMART" id="SM00218">
    <property type="entry name" value="ZU5"/>
    <property type="match status" value="1"/>
</dbReference>
<dbReference type="GO" id="GO:0015074">
    <property type="term" value="P:DNA integration"/>
    <property type="evidence" value="ECO:0007669"/>
    <property type="project" value="InterPro"/>
</dbReference>
<dbReference type="EMBL" id="MRZV01000265">
    <property type="protein sequence ID" value="PIK54057.1"/>
    <property type="molecule type" value="Genomic_DNA"/>
</dbReference>
<dbReference type="InterPro" id="IPR050951">
    <property type="entry name" value="Retrovirus_Pol_polyprotein"/>
</dbReference>
<dbReference type="SUPFAM" id="SSF53098">
    <property type="entry name" value="Ribonuclease H-like"/>
    <property type="match status" value="1"/>
</dbReference>
<dbReference type="InterPro" id="IPR001584">
    <property type="entry name" value="Integrase_cat-core"/>
</dbReference>
<sequence length="675" mass="76625">MDGNMEEEVVITTEGGLIEILGTGVSLEIPPGALEEEQLIKMRIVSDDYQDELSRSFGSNSSVVVELLPSNLKLLKPAKLTLPHCLVLKKGCEWKAKIYTSHHEEGNQPFWEEDPFASSELHQNYCEIWLQHLGWEKFQVGNKTVEGKKIILYAARRVPSPNSDAYVDVGFYLDLPGGQQAVDLKNEDILGKQHVVFHNKDELPLTISFEDSSSIWTCSPEDANPKEIAFQRVATSSSCHSTFILKEQTNLEITDYSCNFKAGQGTDLIDLIFPLQIWRPPISKFASDVKTANIKQPPAAEETMETSSSAETTKVAPVALKEERLSDKENAILNIPVPTVAQCLQQSRCAQIEREALAIKFGVERFRVYLHGSHFEEHTDHKPLLPIFNNHGAKSNARIELWLLKLQQYDFEVKHIPGRDNPADYLSRYHSHPESHNAMIEDYVNYICTNAVPKAMKFDVVKRNLSKTAKSTHSAVLSNQNSKSGTYRQWATYELGGLCQVCKLGFTHRNCTPLWPRANGEAERFIRMLVKSIWVSVSQKINWKQELYRFLHQYRATPHNTTNVSLLELLYGRKMSILLPDAKRKLSDFASLHERVVQIKRKMKANAEKSLHARESNIANGDTVLVKQKKWNMLSTPYDTNPMTVTKRKGNCVTADGGKWFSNHTGFFILQTLRR</sequence>
<dbReference type="Pfam" id="PF17917">
    <property type="entry name" value="RT_RNaseH"/>
    <property type="match status" value="1"/>
</dbReference>
<dbReference type="Pfam" id="PF00791">
    <property type="entry name" value="ZU5"/>
    <property type="match status" value="1"/>
</dbReference>
<comment type="caution">
    <text evidence="9">The sequence shown here is derived from an EMBL/GenBank/DDBJ whole genome shotgun (WGS) entry which is preliminary data.</text>
</comment>
<dbReference type="GO" id="GO:0003964">
    <property type="term" value="F:RNA-directed DNA polymerase activity"/>
    <property type="evidence" value="ECO:0007669"/>
    <property type="project" value="UniProtKB-KW"/>
</dbReference>
<name>A0A2G8L1C6_STIJA</name>
<dbReference type="InterPro" id="IPR036397">
    <property type="entry name" value="RNaseH_sf"/>
</dbReference>
<evidence type="ECO:0000313" key="10">
    <source>
        <dbReference type="Proteomes" id="UP000230750"/>
    </source>
</evidence>
<dbReference type="InterPro" id="IPR000906">
    <property type="entry name" value="ZU5_dom"/>
</dbReference>
<keyword evidence="5" id="KW-0378">Hydrolase</keyword>
<dbReference type="Gene3D" id="3.30.420.10">
    <property type="entry name" value="Ribonuclease H-like superfamily/Ribonuclease H"/>
    <property type="match status" value="1"/>
</dbReference>
<keyword evidence="4" id="KW-0255">Endonuclease</keyword>
<dbReference type="GO" id="GO:0003676">
    <property type="term" value="F:nucleic acid binding"/>
    <property type="evidence" value="ECO:0007669"/>
    <property type="project" value="InterPro"/>
</dbReference>
<dbReference type="PANTHER" id="PTHR37984:SF5">
    <property type="entry name" value="PROTEIN NYNRIN-LIKE"/>
    <property type="match status" value="1"/>
</dbReference>
<protein>
    <submittedName>
        <fullName evidence="9">Uncharacterized protein</fullName>
    </submittedName>
</protein>
<dbReference type="InterPro" id="IPR012337">
    <property type="entry name" value="RNaseH-like_sf"/>
</dbReference>
<evidence type="ECO:0000259" key="7">
    <source>
        <dbReference type="PROSITE" id="PS50994"/>
    </source>
</evidence>
<organism evidence="9 10">
    <name type="scientific">Stichopus japonicus</name>
    <name type="common">Sea cucumber</name>
    <dbReference type="NCBI Taxonomy" id="307972"/>
    <lineage>
        <taxon>Eukaryota</taxon>
        <taxon>Metazoa</taxon>
        <taxon>Echinodermata</taxon>
        <taxon>Eleutherozoa</taxon>
        <taxon>Echinozoa</taxon>
        <taxon>Holothuroidea</taxon>
        <taxon>Aspidochirotacea</taxon>
        <taxon>Aspidochirotida</taxon>
        <taxon>Stichopodidae</taxon>
        <taxon>Apostichopus</taxon>
    </lineage>
</organism>
<keyword evidence="6" id="KW-0695">RNA-directed DNA polymerase</keyword>
<dbReference type="InterPro" id="IPR041373">
    <property type="entry name" value="RT_RNaseH"/>
</dbReference>
<keyword evidence="3" id="KW-0540">Nuclease</keyword>
<dbReference type="PANTHER" id="PTHR37984">
    <property type="entry name" value="PROTEIN CBG26694"/>
    <property type="match status" value="1"/>
</dbReference>
<dbReference type="Gene3D" id="2.60.220.30">
    <property type="match status" value="1"/>
</dbReference>
<dbReference type="GO" id="GO:0004519">
    <property type="term" value="F:endonuclease activity"/>
    <property type="evidence" value="ECO:0007669"/>
    <property type="project" value="UniProtKB-KW"/>
</dbReference>
<feature type="domain" description="ZU5" evidence="8">
    <location>
        <begin position="5"/>
        <end position="142"/>
    </location>
</feature>
<keyword evidence="10" id="KW-1185">Reference proteome</keyword>
<evidence type="ECO:0000256" key="5">
    <source>
        <dbReference type="ARBA" id="ARBA00022801"/>
    </source>
</evidence>
<dbReference type="PROSITE" id="PS50994">
    <property type="entry name" value="INTEGRASE"/>
    <property type="match status" value="1"/>
</dbReference>
<keyword evidence="1" id="KW-0808">Transferase</keyword>
<dbReference type="GO" id="GO:0016787">
    <property type="term" value="F:hydrolase activity"/>
    <property type="evidence" value="ECO:0007669"/>
    <property type="project" value="UniProtKB-KW"/>
</dbReference>
<evidence type="ECO:0000259" key="8">
    <source>
        <dbReference type="PROSITE" id="PS51145"/>
    </source>
</evidence>
<evidence type="ECO:0000256" key="4">
    <source>
        <dbReference type="ARBA" id="ARBA00022759"/>
    </source>
</evidence>
<accession>A0A2G8L1C6</accession>
<evidence type="ECO:0000256" key="6">
    <source>
        <dbReference type="ARBA" id="ARBA00022918"/>
    </source>
</evidence>